<name>A0A2A6FLX9_9HYPH</name>
<dbReference type="SUPFAM" id="SSF54593">
    <property type="entry name" value="Glyoxalase/Bleomycin resistance protein/Dihydroxybiphenyl dioxygenase"/>
    <property type="match status" value="1"/>
</dbReference>
<dbReference type="EMBL" id="NWQG01000007">
    <property type="protein sequence ID" value="PDQ22834.1"/>
    <property type="molecule type" value="Genomic_DNA"/>
</dbReference>
<proteinExistence type="predicted"/>
<evidence type="ECO:0000259" key="1">
    <source>
        <dbReference type="PROSITE" id="PS51819"/>
    </source>
</evidence>
<dbReference type="PANTHER" id="PTHR36503">
    <property type="entry name" value="BLR2520 PROTEIN"/>
    <property type="match status" value="1"/>
</dbReference>
<reference evidence="2 3" key="1">
    <citation type="submission" date="2017-09" db="EMBL/GenBank/DDBJ databases">
        <title>Mesorhizobum sanjuanii sp. nov. isolated from nodules of Lotus tenuis in saline-alkaline lowlands of Flooding Pampa.</title>
        <authorList>
            <person name="Sannazzaro A.I."/>
            <person name="Torres Tejerizo G.A."/>
            <person name="Fontana F."/>
            <person name="Cumpa Velazquez L.M."/>
            <person name="Hansen L."/>
            <person name="Pistorio M."/>
            <person name="Estrella M.J."/>
        </authorList>
    </citation>
    <scope>NUCLEOTIDE SEQUENCE [LARGE SCALE GENOMIC DNA]</scope>
    <source>
        <strain evidence="2 3">BSA136</strain>
    </source>
</reference>
<dbReference type="GO" id="GO:0016829">
    <property type="term" value="F:lyase activity"/>
    <property type="evidence" value="ECO:0007669"/>
    <property type="project" value="UniProtKB-KW"/>
</dbReference>
<dbReference type="Gene3D" id="3.10.180.10">
    <property type="entry name" value="2,3-Dihydroxybiphenyl 1,2-Dioxygenase, domain 1"/>
    <property type="match status" value="1"/>
</dbReference>
<sequence>MPAITDFCFLVEDVERSVAFYRDKLGFKLRTRAEGFADFTTEHVALALWEIDHIAATTGISNKRSGPGVHKAVAAIEVVRPEQIDEFYEQLLAQGVSFVSPPRDYPWRARCVYFTDPDENLWEIYSWLDGKRFGEVSE</sequence>
<protein>
    <submittedName>
        <fullName evidence="2">Lactoylglutathione lyase</fullName>
    </submittedName>
</protein>
<comment type="caution">
    <text evidence="2">The sequence shown here is derived from an EMBL/GenBank/DDBJ whole genome shotgun (WGS) entry which is preliminary data.</text>
</comment>
<evidence type="ECO:0000313" key="2">
    <source>
        <dbReference type="EMBL" id="PDQ22834.1"/>
    </source>
</evidence>
<keyword evidence="3" id="KW-1185">Reference proteome</keyword>
<keyword evidence="2" id="KW-0456">Lyase</keyword>
<accession>A0A2A6FLX9</accession>
<dbReference type="InterPro" id="IPR037523">
    <property type="entry name" value="VOC_core"/>
</dbReference>
<evidence type="ECO:0000313" key="3">
    <source>
        <dbReference type="Proteomes" id="UP000219182"/>
    </source>
</evidence>
<feature type="domain" description="VOC" evidence="1">
    <location>
        <begin position="3"/>
        <end position="127"/>
    </location>
</feature>
<dbReference type="Proteomes" id="UP000219182">
    <property type="component" value="Unassembled WGS sequence"/>
</dbReference>
<dbReference type="RefSeq" id="WP_097571705.1">
    <property type="nucleotide sequence ID" value="NZ_NWQG01000007.1"/>
</dbReference>
<dbReference type="AlphaFoldDB" id="A0A2A6FLX9"/>
<dbReference type="InterPro" id="IPR029068">
    <property type="entry name" value="Glyas_Bleomycin-R_OHBP_Dase"/>
</dbReference>
<dbReference type="InterPro" id="IPR004360">
    <property type="entry name" value="Glyas_Fos-R_dOase_dom"/>
</dbReference>
<dbReference type="PANTHER" id="PTHR36503:SF3">
    <property type="entry name" value="BLR0126 PROTEIN"/>
    <property type="match status" value="1"/>
</dbReference>
<organism evidence="2 3">
    <name type="scientific">Mesorhizobium sanjuanii</name>
    <dbReference type="NCBI Taxonomy" id="2037900"/>
    <lineage>
        <taxon>Bacteria</taxon>
        <taxon>Pseudomonadati</taxon>
        <taxon>Pseudomonadota</taxon>
        <taxon>Alphaproteobacteria</taxon>
        <taxon>Hyphomicrobiales</taxon>
        <taxon>Phyllobacteriaceae</taxon>
        <taxon>Mesorhizobium</taxon>
    </lineage>
</organism>
<gene>
    <name evidence="2" type="ORF">CN311_01580</name>
</gene>
<dbReference type="PROSITE" id="PS51819">
    <property type="entry name" value="VOC"/>
    <property type="match status" value="1"/>
</dbReference>
<dbReference type="Pfam" id="PF00903">
    <property type="entry name" value="Glyoxalase"/>
    <property type="match status" value="1"/>
</dbReference>